<feature type="region of interest" description="Disordered" evidence="1">
    <location>
        <begin position="83"/>
        <end position="134"/>
    </location>
</feature>
<feature type="compositionally biased region" description="Polar residues" evidence="1">
    <location>
        <begin position="1"/>
        <end position="17"/>
    </location>
</feature>
<accession>A0A0B1SBM7</accession>
<dbReference type="PANTHER" id="PTHR23030">
    <property type="entry name" value="PCD6 INTERACTING PROTEIN-RELATED"/>
    <property type="match status" value="1"/>
</dbReference>
<organism evidence="3 4">
    <name type="scientific">Oesophagostomum dentatum</name>
    <name type="common">Nodular worm</name>
    <dbReference type="NCBI Taxonomy" id="61180"/>
    <lineage>
        <taxon>Eukaryota</taxon>
        <taxon>Metazoa</taxon>
        <taxon>Ecdysozoa</taxon>
        <taxon>Nematoda</taxon>
        <taxon>Chromadorea</taxon>
        <taxon>Rhabditida</taxon>
        <taxon>Rhabditina</taxon>
        <taxon>Rhabditomorpha</taxon>
        <taxon>Strongyloidea</taxon>
        <taxon>Strongylidae</taxon>
        <taxon>Oesophagostomum</taxon>
    </lineage>
</organism>
<evidence type="ECO:0000259" key="2">
    <source>
        <dbReference type="Pfam" id="PF13949"/>
    </source>
</evidence>
<dbReference type="GO" id="GO:0005768">
    <property type="term" value="C:endosome"/>
    <property type="evidence" value="ECO:0007669"/>
    <property type="project" value="TreeGrafter"/>
</dbReference>
<feature type="domain" description="ALIX V-shaped" evidence="2">
    <location>
        <begin position="1"/>
        <end position="76"/>
    </location>
</feature>
<proteinExistence type="predicted"/>
<dbReference type="OrthoDB" id="2141925at2759"/>
<dbReference type="Pfam" id="PF13949">
    <property type="entry name" value="ALIX_LYPXL_bnd"/>
    <property type="match status" value="1"/>
</dbReference>
<dbReference type="GO" id="GO:0000281">
    <property type="term" value="P:mitotic cytokinesis"/>
    <property type="evidence" value="ECO:0007669"/>
    <property type="project" value="TreeGrafter"/>
</dbReference>
<feature type="compositionally biased region" description="Pro residues" evidence="1">
    <location>
        <begin position="107"/>
        <end position="127"/>
    </location>
</feature>
<evidence type="ECO:0000313" key="3">
    <source>
        <dbReference type="EMBL" id="KHJ80957.1"/>
    </source>
</evidence>
<keyword evidence="4" id="KW-1185">Reference proteome</keyword>
<dbReference type="Proteomes" id="UP000053660">
    <property type="component" value="Unassembled WGS sequence"/>
</dbReference>
<dbReference type="InterPro" id="IPR025304">
    <property type="entry name" value="ALIX_V_dom"/>
</dbReference>
<dbReference type="AlphaFoldDB" id="A0A0B1SBM7"/>
<feature type="region of interest" description="Disordered" evidence="1">
    <location>
        <begin position="1"/>
        <end position="23"/>
    </location>
</feature>
<reference evidence="3 4" key="1">
    <citation type="submission" date="2014-03" db="EMBL/GenBank/DDBJ databases">
        <title>Draft genome of the hookworm Oesophagostomum dentatum.</title>
        <authorList>
            <person name="Mitreva M."/>
        </authorList>
    </citation>
    <scope>NUCLEOTIDE SEQUENCE [LARGE SCALE GENOMIC DNA]</scope>
    <source>
        <strain evidence="3 4">OD-Hann</strain>
    </source>
</reference>
<evidence type="ECO:0000313" key="4">
    <source>
        <dbReference type="Proteomes" id="UP000053660"/>
    </source>
</evidence>
<dbReference type="Gene3D" id="1.20.140.50">
    <property type="entry name" value="alix/aip1 like domains"/>
    <property type="match status" value="1"/>
</dbReference>
<evidence type="ECO:0000256" key="1">
    <source>
        <dbReference type="SAM" id="MobiDB-lite"/>
    </source>
</evidence>
<name>A0A0B1SBM7_OESDE</name>
<sequence length="134" mass="14512">MAEVQTWNNRFTSDKSGSGTGAERERVLKMLASGHDAFLELKGNLEEGTKFYNDLTPILVRLQQKVSDFSFARQTEKEDLMRQMQQNIVSGAGSGSGGSSGGSSVSSPPPRPPPPRTQVEPPIPPPRTQQSLQG</sequence>
<feature type="compositionally biased region" description="Gly residues" evidence="1">
    <location>
        <begin position="92"/>
        <end position="101"/>
    </location>
</feature>
<protein>
    <recommendedName>
        <fullName evidence="2">ALIX V-shaped domain-containing protein</fullName>
    </recommendedName>
</protein>
<dbReference type="EMBL" id="KN596236">
    <property type="protein sequence ID" value="KHJ80957.1"/>
    <property type="molecule type" value="Genomic_DNA"/>
</dbReference>
<dbReference type="PANTHER" id="PTHR23030:SF39">
    <property type="entry name" value="PROGRAMMED CELL DEATH 6-INTERACTING PROTEIN"/>
    <property type="match status" value="1"/>
</dbReference>
<gene>
    <name evidence="3" type="ORF">OESDEN_19362</name>
</gene>